<name>A0A7W7BRN1_9MICO</name>
<evidence type="ECO:0008006" key="4">
    <source>
        <dbReference type="Google" id="ProtNLM"/>
    </source>
</evidence>
<dbReference type="Proteomes" id="UP000573729">
    <property type="component" value="Unassembled WGS sequence"/>
</dbReference>
<evidence type="ECO:0000313" key="2">
    <source>
        <dbReference type="EMBL" id="MBB4666541.1"/>
    </source>
</evidence>
<organism evidence="2 3">
    <name type="scientific">Microbacterium marinum</name>
    <dbReference type="NCBI Taxonomy" id="421115"/>
    <lineage>
        <taxon>Bacteria</taxon>
        <taxon>Bacillati</taxon>
        <taxon>Actinomycetota</taxon>
        <taxon>Actinomycetes</taxon>
        <taxon>Micrococcales</taxon>
        <taxon>Microbacteriaceae</taxon>
        <taxon>Microbacterium</taxon>
    </lineage>
</organism>
<feature type="signal peptide" evidence="1">
    <location>
        <begin position="1"/>
        <end position="22"/>
    </location>
</feature>
<comment type="caution">
    <text evidence="2">The sequence shown here is derived from an EMBL/GenBank/DDBJ whole genome shotgun (WGS) entry which is preliminary data.</text>
</comment>
<keyword evidence="1" id="KW-0732">Signal</keyword>
<keyword evidence="3" id="KW-1185">Reference proteome</keyword>
<proteinExistence type="predicted"/>
<gene>
    <name evidence="2" type="ORF">BKA24_001250</name>
</gene>
<accession>A0A7W7BRN1</accession>
<dbReference type="AlphaFoldDB" id="A0A7W7BRN1"/>
<protein>
    <recommendedName>
        <fullName evidence="4">Lipoprotein</fullName>
    </recommendedName>
</protein>
<evidence type="ECO:0000313" key="3">
    <source>
        <dbReference type="Proteomes" id="UP000573729"/>
    </source>
</evidence>
<reference evidence="2 3" key="1">
    <citation type="submission" date="2020-08" db="EMBL/GenBank/DDBJ databases">
        <title>Sequencing the genomes of 1000 actinobacteria strains.</title>
        <authorList>
            <person name="Klenk H.-P."/>
        </authorList>
    </citation>
    <scope>NUCLEOTIDE SEQUENCE [LARGE SCALE GENOMIC DNA]</scope>
    <source>
        <strain evidence="2 3">DSM 24947</strain>
    </source>
</reference>
<sequence length="142" mass="14754">MTALAAAGLLAPALILTLAACANPLDVAAKVHTEEFADRAAAEDGWVGVTMPAWIPEDAERIRNVATTNETNAVIAVDGGGQPQGCEEAERRGLPFDSRFGSLGEKLPTTVLACGPYELVETGGGWLGWFSATEEGQTPGDL</sequence>
<feature type="chain" id="PRO_5039268573" description="Lipoprotein" evidence="1">
    <location>
        <begin position="23"/>
        <end position="142"/>
    </location>
</feature>
<dbReference type="EMBL" id="JACHMD010000001">
    <property type="protein sequence ID" value="MBB4666541.1"/>
    <property type="molecule type" value="Genomic_DNA"/>
</dbReference>
<dbReference type="RefSeq" id="WP_184216222.1">
    <property type="nucleotide sequence ID" value="NZ_JACHMD010000001.1"/>
</dbReference>
<evidence type="ECO:0000256" key="1">
    <source>
        <dbReference type="SAM" id="SignalP"/>
    </source>
</evidence>